<reference evidence="1" key="1">
    <citation type="submission" date="2021-03" db="EMBL/GenBank/DDBJ databases">
        <title>Draft genome sequence of rust myrtle Austropuccinia psidii MF-1, a brazilian biotype.</title>
        <authorList>
            <person name="Quecine M.C."/>
            <person name="Pachon D.M.R."/>
            <person name="Bonatelli M.L."/>
            <person name="Correr F.H."/>
            <person name="Franceschini L.M."/>
            <person name="Leite T.F."/>
            <person name="Margarido G.R.A."/>
            <person name="Almeida C.A."/>
            <person name="Ferrarezi J.A."/>
            <person name="Labate C.A."/>
        </authorList>
    </citation>
    <scope>NUCLEOTIDE SEQUENCE</scope>
    <source>
        <strain evidence="1">MF-1</strain>
    </source>
</reference>
<dbReference type="OrthoDB" id="2273864at2759"/>
<comment type="caution">
    <text evidence="1">The sequence shown here is derived from an EMBL/GenBank/DDBJ whole genome shotgun (WGS) entry which is preliminary data.</text>
</comment>
<evidence type="ECO:0000313" key="1">
    <source>
        <dbReference type="EMBL" id="MBW0516483.1"/>
    </source>
</evidence>
<gene>
    <name evidence="1" type="ORF">O181_056198</name>
</gene>
<name>A0A9Q3E955_9BASI</name>
<proteinExistence type="predicted"/>
<keyword evidence="2" id="KW-1185">Reference proteome</keyword>
<dbReference type="AlphaFoldDB" id="A0A9Q3E955"/>
<organism evidence="1 2">
    <name type="scientific">Austropuccinia psidii MF-1</name>
    <dbReference type="NCBI Taxonomy" id="1389203"/>
    <lineage>
        <taxon>Eukaryota</taxon>
        <taxon>Fungi</taxon>
        <taxon>Dikarya</taxon>
        <taxon>Basidiomycota</taxon>
        <taxon>Pucciniomycotina</taxon>
        <taxon>Pucciniomycetes</taxon>
        <taxon>Pucciniales</taxon>
        <taxon>Sphaerophragmiaceae</taxon>
        <taxon>Austropuccinia</taxon>
    </lineage>
</organism>
<protein>
    <submittedName>
        <fullName evidence="1">Uncharacterized protein</fullName>
    </submittedName>
</protein>
<dbReference type="EMBL" id="AVOT02025294">
    <property type="protein sequence ID" value="MBW0516483.1"/>
    <property type="molecule type" value="Genomic_DNA"/>
</dbReference>
<accession>A0A9Q3E955</accession>
<dbReference type="Proteomes" id="UP000765509">
    <property type="component" value="Unassembled WGS sequence"/>
</dbReference>
<evidence type="ECO:0000313" key="2">
    <source>
        <dbReference type="Proteomes" id="UP000765509"/>
    </source>
</evidence>
<sequence>MCTQRGGVELIDKNTQSFHQILKRDGIQESRFFSIKVDMFLDLVYQIQKEVWQEKDYKEVLKKLARGDSVQDYSLESQAKLLLFKDRVVIPRNQEFQLDILQKPHD</sequence>